<dbReference type="Gene3D" id="2.120.10.30">
    <property type="entry name" value="TolB, C-terminal domain"/>
    <property type="match status" value="1"/>
</dbReference>
<keyword evidence="2" id="KW-0732">Signal</keyword>
<keyword evidence="5" id="KW-1185">Reference proteome</keyword>
<dbReference type="Pfam" id="PF07995">
    <property type="entry name" value="GSDH"/>
    <property type="match status" value="1"/>
</dbReference>
<evidence type="ECO:0000256" key="2">
    <source>
        <dbReference type="SAM" id="SignalP"/>
    </source>
</evidence>
<feature type="compositionally biased region" description="Pro residues" evidence="1">
    <location>
        <begin position="32"/>
        <end position="55"/>
    </location>
</feature>
<dbReference type="PANTHER" id="PTHR19328:SF75">
    <property type="entry name" value="ALDOSE SUGAR DEHYDROGENASE YLII"/>
    <property type="match status" value="1"/>
</dbReference>
<proteinExistence type="predicted"/>
<evidence type="ECO:0000313" key="5">
    <source>
        <dbReference type="Proteomes" id="UP001291309"/>
    </source>
</evidence>
<reference evidence="4 5" key="1">
    <citation type="submission" date="2023-12" db="EMBL/GenBank/DDBJ databases">
        <title>the genome sequence of Hyalangium sp. s54d21.</title>
        <authorList>
            <person name="Zhang X."/>
        </authorList>
    </citation>
    <scope>NUCLEOTIDE SEQUENCE [LARGE SCALE GENOMIC DNA]</scope>
    <source>
        <strain evidence="5">s54d21</strain>
    </source>
</reference>
<dbReference type="InterPro" id="IPR011042">
    <property type="entry name" value="6-blade_b-propeller_TolB-like"/>
</dbReference>
<dbReference type="EMBL" id="JAXIVS010000013">
    <property type="protein sequence ID" value="MDY7231178.1"/>
    <property type="molecule type" value="Genomic_DNA"/>
</dbReference>
<feature type="domain" description="Glucose/Sorbosone dehydrogenase" evidence="3">
    <location>
        <begin position="87"/>
        <end position="418"/>
    </location>
</feature>
<dbReference type="Proteomes" id="UP001291309">
    <property type="component" value="Unassembled WGS sequence"/>
</dbReference>
<evidence type="ECO:0000256" key="1">
    <source>
        <dbReference type="SAM" id="MobiDB-lite"/>
    </source>
</evidence>
<evidence type="ECO:0000313" key="4">
    <source>
        <dbReference type="EMBL" id="MDY7231178.1"/>
    </source>
</evidence>
<dbReference type="SUPFAM" id="SSF50952">
    <property type="entry name" value="Soluble quinoprotein glucose dehydrogenase"/>
    <property type="match status" value="1"/>
</dbReference>
<dbReference type="InterPro" id="IPR012938">
    <property type="entry name" value="Glc/Sorbosone_DH"/>
</dbReference>
<evidence type="ECO:0000259" key="3">
    <source>
        <dbReference type="Pfam" id="PF07995"/>
    </source>
</evidence>
<protein>
    <submittedName>
        <fullName evidence="4">PQQ-dependent sugar dehydrogenase</fullName>
        <ecNumber evidence="4">1.1.5.-</ecNumber>
    </submittedName>
</protein>
<feature type="region of interest" description="Disordered" evidence="1">
    <location>
        <begin position="20"/>
        <end position="60"/>
    </location>
</feature>
<dbReference type="RefSeq" id="WP_321549886.1">
    <property type="nucleotide sequence ID" value="NZ_JAXIVS010000013.1"/>
</dbReference>
<feature type="chain" id="PRO_5046315757" evidence="2">
    <location>
        <begin position="22"/>
        <end position="422"/>
    </location>
</feature>
<comment type="caution">
    <text evidence="4">The sequence shown here is derived from an EMBL/GenBank/DDBJ whole genome shotgun (WGS) entry which is preliminary data.</text>
</comment>
<dbReference type="GO" id="GO:0016491">
    <property type="term" value="F:oxidoreductase activity"/>
    <property type="evidence" value="ECO:0007669"/>
    <property type="project" value="UniProtKB-KW"/>
</dbReference>
<feature type="signal peptide" evidence="2">
    <location>
        <begin position="1"/>
        <end position="21"/>
    </location>
</feature>
<gene>
    <name evidence="4" type="ORF">SYV04_32615</name>
</gene>
<sequence length="422" mass="45889">MRTLSMTLLLAALLWSCSGKTPNPSDDKPQTPEDPVPPDDALPSGPPVPTGPPNVPEFQPAFAGQTRAPAIQTKTALQVTEIALGFRNPWAIAFLPDQRMLVTEKPTGALYIVTPQGAKSPAVAGLPSVDGRGQGGLLDVEVGPDYAQSSLIYWTYYEPRQGGNGLAVARAKLVEGAQPRVEGVQVIFRMMPTLESTLHAGGRLVFTPDGKLFVTLGERSILEGRVQARDVRSHFGKVVRINPDGSVPQDNPYVNTAGAKPEIWSVGHRNILAAALDRQQRLWTVEMGPRGGDELNRPEAGKDYGWPTIGYGEEYSGAPIHESPQGPGMEQPVYYWDPVISPSGMTIYTGELFPEWRDNVFIGSLSGQALVRLMMRNDRVVGEERLLTDLRARIREVVQGPEGALYLLTDATNGKLLKITPR</sequence>
<name>A0ABU5HEE6_9BACT</name>
<dbReference type="EC" id="1.1.5.-" evidence="4"/>
<dbReference type="PANTHER" id="PTHR19328">
    <property type="entry name" value="HEDGEHOG-INTERACTING PROTEIN"/>
    <property type="match status" value="1"/>
</dbReference>
<accession>A0ABU5HEE6</accession>
<dbReference type="InterPro" id="IPR011041">
    <property type="entry name" value="Quinoprot_gluc/sorb_DH_b-prop"/>
</dbReference>
<organism evidence="4 5">
    <name type="scientific">Hyalangium rubrum</name>
    <dbReference type="NCBI Taxonomy" id="3103134"/>
    <lineage>
        <taxon>Bacteria</taxon>
        <taxon>Pseudomonadati</taxon>
        <taxon>Myxococcota</taxon>
        <taxon>Myxococcia</taxon>
        <taxon>Myxococcales</taxon>
        <taxon>Cystobacterineae</taxon>
        <taxon>Archangiaceae</taxon>
        <taxon>Hyalangium</taxon>
    </lineage>
</organism>
<keyword evidence="4" id="KW-0560">Oxidoreductase</keyword>